<sequence>MGIRASGWRLWLLTAALLLGGCRWAAEAESLHEASPQEVSPPEAGVIVHLFEWTWPDIAQECEQVLGPRGYHAVQISPPQEHVIVPELGFPWWQRYQPVSYQLISRSGDRAQLADMVQRCQAVGVDIYADAVINHMAAMDTEPGSAGTTFRRYDYPGLYSSEDFNRCQQPISDYQDADNVTQCELVGLPDLNTALPQVQTQLADYLVDLASLGIAGFRIDAAKHIRSDELAAILQLVRDRVEPAPFIYQEVIDPGTEAIKKHDYYESGAVVDFEYGRLVGEAFLNVGDRSPADLHTVLSSADLVPSQQAVVFIDNHDKQRGHGGGGDYVTYQDGDLHTLSMVFMLAYPYGQPRIMSSYAFETSEQGPPATATGRTRTVYPPDRLGCGGEWVCEHRQPAMTAMVDFRAATQAQPMVTDWWSHGGNQIAFGRGDRGFVVINRASTTLTHTFQTQLPAGDYCELMSAEISATGDCDRVIRVDETGQFRTTVAAMSAIALHHAARAEE</sequence>
<comment type="cofactor">
    <cofactor evidence="2">
        <name>Ca(2+)</name>
        <dbReference type="ChEBI" id="CHEBI:29108"/>
    </cofactor>
</comment>
<dbReference type="InterPro" id="IPR006046">
    <property type="entry name" value="Alpha_amylase"/>
</dbReference>
<keyword evidence="7 12" id="KW-0378">Hydrolase</keyword>
<dbReference type="SMART" id="SM00642">
    <property type="entry name" value="Aamy"/>
    <property type="match status" value="1"/>
</dbReference>
<feature type="domain" description="Glycosyl hydrolase family 13 catalytic" evidence="14">
    <location>
        <begin position="45"/>
        <end position="406"/>
    </location>
</feature>
<dbReference type="EC" id="3.2.1.1" evidence="4 12"/>
<proteinExistence type="inferred from homology"/>
<evidence type="ECO:0000256" key="6">
    <source>
        <dbReference type="ARBA" id="ARBA00022723"/>
    </source>
</evidence>
<dbReference type="SMART" id="SM00632">
    <property type="entry name" value="Aamy_C"/>
    <property type="match status" value="1"/>
</dbReference>
<dbReference type="PRINTS" id="PR00110">
    <property type="entry name" value="ALPHAAMYLASE"/>
</dbReference>
<evidence type="ECO:0000256" key="5">
    <source>
        <dbReference type="ARBA" id="ARBA00017303"/>
    </source>
</evidence>
<evidence type="ECO:0000256" key="3">
    <source>
        <dbReference type="ARBA" id="ARBA00008061"/>
    </source>
</evidence>
<evidence type="ECO:0000256" key="9">
    <source>
        <dbReference type="ARBA" id="ARBA00023277"/>
    </source>
</evidence>
<keyword evidence="9 12" id="KW-0119">Carbohydrate metabolism</keyword>
<dbReference type="PANTHER" id="PTHR43447">
    <property type="entry name" value="ALPHA-AMYLASE"/>
    <property type="match status" value="1"/>
</dbReference>
<dbReference type="InterPro" id="IPR006048">
    <property type="entry name" value="A-amylase/branching_C"/>
</dbReference>
<dbReference type="Gene3D" id="2.60.40.1180">
    <property type="entry name" value="Golgi alpha-mannosidase II"/>
    <property type="match status" value="1"/>
</dbReference>
<name>A0A4V2E3M6_9CYAN</name>
<dbReference type="InterPro" id="IPR017853">
    <property type="entry name" value="GH"/>
</dbReference>
<keyword evidence="16" id="KW-1185">Reference proteome</keyword>
<keyword evidence="6" id="KW-0479">Metal-binding</keyword>
<evidence type="ECO:0000313" key="16">
    <source>
        <dbReference type="Proteomes" id="UP000292459"/>
    </source>
</evidence>
<evidence type="ECO:0000256" key="11">
    <source>
        <dbReference type="RuleBase" id="RU003615"/>
    </source>
</evidence>
<comment type="catalytic activity">
    <reaction evidence="1 12">
        <text>Endohydrolysis of (1-&gt;4)-alpha-D-glucosidic linkages in polysaccharides containing three or more (1-&gt;4)-alpha-linked D-glucose units.</text>
        <dbReference type="EC" id="3.2.1.1"/>
    </reaction>
</comment>
<evidence type="ECO:0000256" key="4">
    <source>
        <dbReference type="ARBA" id="ARBA00012595"/>
    </source>
</evidence>
<dbReference type="InterPro" id="IPR006047">
    <property type="entry name" value="GH13_cat_dom"/>
</dbReference>
<keyword evidence="8" id="KW-0106">Calcium</keyword>
<feature type="domain" description="Alpha-amylase C-terminal" evidence="13">
    <location>
        <begin position="416"/>
        <end position="501"/>
    </location>
</feature>
<comment type="similarity">
    <text evidence="3 11">Belongs to the glycosyl hydrolase 13 family.</text>
</comment>
<evidence type="ECO:0000256" key="12">
    <source>
        <dbReference type="RuleBase" id="RU361134"/>
    </source>
</evidence>
<evidence type="ECO:0000256" key="10">
    <source>
        <dbReference type="ARBA" id="ARBA00023295"/>
    </source>
</evidence>
<evidence type="ECO:0000259" key="14">
    <source>
        <dbReference type="SMART" id="SM00642"/>
    </source>
</evidence>
<dbReference type="GO" id="GO:0046872">
    <property type="term" value="F:metal ion binding"/>
    <property type="evidence" value="ECO:0007669"/>
    <property type="project" value="UniProtKB-KW"/>
</dbReference>
<reference evidence="15 16" key="1">
    <citation type="submission" date="2018-11" db="EMBL/GenBank/DDBJ databases">
        <title>Whole genome sequencing of an environmental sample.</title>
        <authorList>
            <person name="Sarangi A.N."/>
            <person name="Singh D."/>
            <person name="Tripathy S."/>
        </authorList>
    </citation>
    <scope>NUCLEOTIDE SEQUENCE [LARGE SCALE GENOMIC DNA]</scope>
    <source>
        <strain evidence="15 16">Lakshadweep</strain>
    </source>
</reference>
<dbReference type="OrthoDB" id="9805159at2"/>
<dbReference type="Pfam" id="PF00128">
    <property type="entry name" value="Alpha-amylase"/>
    <property type="match status" value="1"/>
</dbReference>
<accession>A0A4V2E3M6</accession>
<organism evidence="15 16">
    <name type="scientific">Leptolyngbya iicbica LK</name>
    <dbReference type="NCBI Taxonomy" id="2294035"/>
    <lineage>
        <taxon>Bacteria</taxon>
        <taxon>Bacillati</taxon>
        <taxon>Cyanobacteriota</taxon>
        <taxon>Cyanophyceae</taxon>
        <taxon>Leptolyngbyales</taxon>
        <taxon>Leptolyngbyaceae</taxon>
        <taxon>Leptolyngbya group</taxon>
        <taxon>Leptolyngbya</taxon>
        <taxon>Leptolyngbya iicbica</taxon>
    </lineage>
</organism>
<evidence type="ECO:0000256" key="1">
    <source>
        <dbReference type="ARBA" id="ARBA00000548"/>
    </source>
</evidence>
<dbReference type="Pfam" id="PF02806">
    <property type="entry name" value="Alpha-amylase_C"/>
    <property type="match status" value="1"/>
</dbReference>
<evidence type="ECO:0000259" key="13">
    <source>
        <dbReference type="SMART" id="SM00632"/>
    </source>
</evidence>
<dbReference type="SUPFAM" id="SSF51011">
    <property type="entry name" value="Glycosyl hydrolase domain"/>
    <property type="match status" value="1"/>
</dbReference>
<protein>
    <recommendedName>
        <fullName evidence="5 12">Alpha-amylase</fullName>
        <ecNumber evidence="4 12">3.2.1.1</ecNumber>
    </recommendedName>
</protein>
<dbReference type="PROSITE" id="PS51257">
    <property type="entry name" value="PROKAR_LIPOPROTEIN"/>
    <property type="match status" value="1"/>
</dbReference>
<evidence type="ECO:0000313" key="15">
    <source>
        <dbReference type="EMBL" id="RZM82970.1"/>
    </source>
</evidence>
<dbReference type="InterPro" id="IPR031319">
    <property type="entry name" value="A-amylase_C"/>
</dbReference>
<evidence type="ECO:0000256" key="7">
    <source>
        <dbReference type="ARBA" id="ARBA00022801"/>
    </source>
</evidence>
<dbReference type="CDD" id="cd11317">
    <property type="entry name" value="AmyAc_bac_euk_AmyA"/>
    <property type="match status" value="1"/>
</dbReference>
<dbReference type="GO" id="GO:0005975">
    <property type="term" value="P:carbohydrate metabolic process"/>
    <property type="evidence" value="ECO:0007669"/>
    <property type="project" value="InterPro"/>
</dbReference>
<evidence type="ECO:0000256" key="2">
    <source>
        <dbReference type="ARBA" id="ARBA00001913"/>
    </source>
</evidence>
<dbReference type="GO" id="GO:0004556">
    <property type="term" value="F:alpha-amylase activity"/>
    <property type="evidence" value="ECO:0007669"/>
    <property type="project" value="UniProtKB-UniRule"/>
</dbReference>
<gene>
    <name evidence="15" type="ORF">DYY88_00320</name>
</gene>
<dbReference type="EMBL" id="QVFV01000001">
    <property type="protein sequence ID" value="RZM82970.1"/>
    <property type="molecule type" value="Genomic_DNA"/>
</dbReference>
<dbReference type="Gene3D" id="3.20.20.80">
    <property type="entry name" value="Glycosidases"/>
    <property type="match status" value="1"/>
</dbReference>
<dbReference type="InterPro" id="IPR013780">
    <property type="entry name" value="Glyco_hydro_b"/>
</dbReference>
<dbReference type="Proteomes" id="UP000292459">
    <property type="component" value="Unassembled WGS sequence"/>
</dbReference>
<evidence type="ECO:0000256" key="8">
    <source>
        <dbReference type="ARBA" id="ARBA00022837"/>
    </source>
</evidence>
<keyword evidence="10 12" id="KW-0326">Glycosidase</keyword>
<comment type="caution">
    <text evidence="15">The sequence shown here is derived from an EMBL/GenBank/DDBJ whole genome shotgun (WGS) entry which is preliminary data.</text>
</comment>
<dbReference type="AlphaFoldDB" id="A0A4V2E3M6"/>
<dbReference type="SUPFAM" id="SSF51445">
    <property type="entry name" value="(Trans)glycosidases"/>
    <property type="match status" value="1"/>
</dbReference>